<accession>A0A9W5WV22</accession>
<sequence>MKDSTPRRCCDAKETQSPTTHMPESVWEGKWQNMVNHQRLRHEQDAVLRQKLKEKQEMEEYIECTFTPNTHLRSKTRNSAEVLEILKPLIAQEERILKELAKIDSEDENNVQQLSLALRTHIAVTHGRASDQLVRLCEEYREERLKELSKTKAKKLDVVGLLHELERNYKLICVKEGLSEEETERAGFNIETCRRIKKEIVDSIYGVNTLKDRSKVTSEIETIIKNGKDDIERQRLQAINNRFMPVGMRPMIGPKRMTPFINQMPNMMAAQQGFQSMPAMSPMMIRPNMMQQLPQNLAFPQPEQQLGATLPIQGNYPRMQIIQPNGTQVTPMVYPSFSGGNAKIGHVQPTQQRQPVILQRNVAKKLQH</sequence>
<name>A0A9W5WV22_BABOV</name>
<dbReference type="AlphaFoldDB" id="A0A9W5WV22"/>
<reference evidence="2" key="1">
    <citation type="submission" date="2019-12" db="EMBL/GenBank/DDBJ databases">
        <title>Genome sequence of Babesia ovis.</title>
        <authorList>
            <person name="Yamagishi J."/>
            <person name="Sevinc F."/>
            <person name="Xuan X."/>
        </authorList>
    </citation>
    <scope>NUCLEOTIDE SEQUENCE</scope>
    <source>
        <strain evidence="2">Selcuk</strain>
    </source>
</reference>
<dbReference type="OrthoDB" id="361599at2759"/>
<dbReference type="EMBL" id="BLIY01000017">
    <property type="protein sequence ID" value="GFE54585.1"/>
    <property type="molecule type" value="Genomic_DNA"/>
</dbReference>
<feature type="region of interest" description="Disordered" evidence="1">
    <location>
        <begin position="1"/>
        <end position="23"/>
    </location>
</feature>
<keyword evidence="3" id="KW-1185">Reference proteome</keyword>
<evidence type="ECO:0000256" key="1">
    <source>
        <dbReference type="SAM" id="MobiDB-lite"/>
    </source>
</evidence>
<dbReference type="Proteomes" id="UP001057455">
    <property type="component" value="Unassembled WGS sequence"/>
</dbReference>
<evidence type="ECO:0000313" key="3">
    <source>
        <dbReference type="Proteomes" id="UP001057455"/>
    </source>
</evidence>
<feature type="compositionally biased region" description="Basic and acidic residues" evidence="1">
    <location>
        <begin position="1"/>
        <end position="14"/>
    </location>
</feature>
<gene>
    <name evidence="2" type="ORF">BaOVIS_019890</name>
</gene>
<proteinExistence type="predicted"/>
<comment type="caution">
    <text evidence="2">The sequence shown here is derived from an EMBL/GenBank/DDBJ whole genome shotgun (WGS) entry which is preliminary data.</text>
</comment>
<evidence type="ECO:0000313" key="2">
    <source>
        <dbReference type="EMBL" id="GFE54585.1"/>
    </source>
</evidence>
<organism evidence="2 3">
    <name type="scientific">Babesia ovis</name>
    <dbReference type="NCBI Taxonomy" id="5869"/>
    <lineage>
        <taxon>Eukaryota</taxon>
        <taxon>Sar</taxon>
        <taxon>Alveolata</taxon>
        <taxon>Apicomplexa</taxon>
        <taxon>Aconoidasida</taxon>
        <taxon>Piroplasmida</taxon>
        <taxon>Babesiidae</taxon>
        <taxon>Babesia</taxon>
    </lineage>
</organism>
<protein>
    <submittedName>
        <fullName evidence="2">Uncharacterized protein</fullName>
    </submittedName>
</protein>